<dbReference type="OrthoDB" id="564078at2759"/>
<dbReference type="eggNOG" id="KOG2831">
    <property type="taxonomic scope" value="Eukaryota"/>
</dbReference>
<dbReference type="RefSeq" id="XP_003062078.1">
    <property type="nucleotide sequence ID" value="XM_003062032.1"/>
</dbReference>
<dbReference type="STRING" id="564608.C1N2F4"/>
<comment type="catalytic activity">
    <reaction evidence="1">
        <text>1-(5-phospho-beta-D-ribosyl)-ATP + diphosphate = 5-phospho-alpha-D-ribose 1-diphosphate + ATP</text>
        <dbReference type="Rhea" id="RHEA:18473"/>
        <dbReference type="ChEBI" id="CHEBI:30616"/>
        <dbReference type="ChEBI" id="CHEBI:33019"/>
        <dbReference type="ChEBI" id="CHEBI:58017"/>
        <dbReference type="ChEBI" id="CHEBI:73183"/>
        <dbReference type="EC" id="2.4.2.17"/>
    </reaction>
</comment>
<evidence type="ECO:0000256" key="1">
    <source>
        <dbReference type="ARBA" id="ARBA00000915"/>
    </source>
</evidence>
<dbReference type="InterPro" id="IPR001348">
    <property type="entry name" value="ATP_PRibTrfase_HisG"/>
</dbReference>
<keyword evidence="5" id="KW-0963">Cytoplasm</keyword>
<keyword evidence="7" id="KW-0328">Glycosyltransferase</keyword>
<evidence type="ECO:0000256" key="2">
    <source>
        <dbReference type="ARBA" id="ARBA00004496"/>
    </source>
</evidence>
<dbReference type="NCBIfam" id="TIGR00070">
    <property type="entry name" value="hisG"/>
    <property type="match status" value="1"/>
</dbReference>
<dbReference type="GO" id="GO:0003879">
    <property type="term" value="F:ATP phosphoribosyltransferase activity"/>
    <property type="evidence" value="ECO:0007669"/>
    <property type="project" value="UniProtKB-EC"/>
</dbReference>
<keyword evidence="12" id="KW-0460">Magnesium</keyword>
<dbReference type="UniPathway" id="UPA00031">
    <property type="reaction ID" value="UER00006"/>
</dbReference>
<proteinExistence type="inferred from homology"/>
<dbReference type="InterPro" id="IPR013820">
    <property type="entry name" value="ATP_PRibTrfase_cat"/>
</dbReference>
<dbReference type="EC" id="2.4.2.17" evidence="4"/>
<dbReference type="PANTHER" id="PTHR21403">
    <property type="entry name" value="ATP PHOSPHORIBOSYLTRANSFERASE ATP-PRTASE"/>
    <property type="match status" value="1"/>
</dbReference>
<evidence type="ECO:0000256" key="8">
    <source>
        <dbReference type="ARBA" id="ARBA00022679"/>
    </source>
</evidence>
<evidence type="ECO:0000256" key="12">
    <source>
        <dbReference type="ARBA" id="ARBA00022842"/>
    </source>
</evidence>
<feature type="domain" description="ATP phosphoribosyltransferase catalytic" evidence="14">
    <location>
        <begin position="149"/>
        <end position="311"/>
    </location>
</feature>
<comment type="pathway">
    <text evidence="3">Amino-acid biosynthesis; L-histidine biosynthesis; L-histidine from 5-phospho-alpha-D-ribose 1-diphosphate: step 1/9.</text>
</comment>
<name>C1N2F4_MICPC</name>
<keyword evidence="6" id="KW-0028">Amino-acid biosynthesis</keyword>
<evidence type="ECO:0000256" key="10">
    <source>
        <dbReference type="ARBA" id="ARBA00022741"/>
    </source>
</evidence>
<protein>
    <recommendedName>
        <fullName evidence="4">ATP phosphoribosyltransferase</fullName>
        <ecNumber evidence="4">2.4.2.17</ecNumber>
    </recommendedName>
</protein>
<evidence type="ECO:0000256" key="11">
    <source>
        <dbReference type="ARBA" id="ARBA00022840"/>
    </source>
</evidence>
<keyword evidence="10" id="KW-0547">Nucleotide-binding</keyword>
<evidence type="ECO:0000259" key="14">
    <source>
        <dbReference type="Pfam" id="PF01634"/>
    </source>
</evidence>
<dbReference type="KEGG" id="mpp:MICPUCDRAFT_51508"/>
<dbReference type="GO" id="GO:0005737">
    <property type="term" value="C:cytoplasm"/>
    <property type="evidence" value="ECO:0007669"/>
    <property type="project" value="UniProtKB-SubCell"/>
</dbReference>
<evidence type="ECO:0000313" key="17">
    <source>
        <dbReference type="Proteomes" id="UP000001876"/>
    </source>
</evidence>
<dbReference type="InterPro" id="IPR011322">
    <property type="entry name" value="N-reg_PII-like_a/b"/>
</dbReference>
<dbReference type="GO" id="GO:0005524">
    <property type="term" value="F:ATP binding"/>
    <property type="evidence" value="ECO:0007669"/>
    <property type="project" value="UniProtKB-KW"/>
</dbReference>
<dbReference type="EMBL" id="GG663745">
    <property type="protein sequence ID" value="EEH53790.1"/>
    <property type="molecule type" value="Genomic_DNA"/>
</dbReference>
<dbReference type="CDD" id="cd13593">
    <property type="entry name" value="PBP2_HisGL3"/>
    <property type="match status" value="1"/>
</dbReference>
<dbReference type="PANTHER" id="PTHR21403:SF10">
    <property type="entry name" value="ATP PHOSPHORIBOSYLTRANSFERASE"/>
    <property type="match status" value="1"/>
</dbReference>
<evidence type="ECO:0000256" key="4">
    <source>
        <dbReference type="ARBA" id="ARBA00011946"/>
    </source>
</evidence>
<evidence type="ECO:0000259" key="15">
    <source>
        <dbReference type="Pfam" id="PF08029"/>
    </source>
</evidence>
<dbReference type="Gene3D" id="3.40.190.10">
    <property type="entry name" value="Periplasmic binding protein-like II"/>
    <property type="match status" value="2"/>
</dbReference>
<dbReference type="InterPro" id="IPR015867">
    <property type="entry name" value="N-reg_PII/ATP_PRibTrfase_C"/>
</dbReference>
<evidence type="ECO:0000256" key="9">
    <source>
        <dbReference type="ARBA" id="ARBA00022723"/>
    </source>
</evidence>
<keyword evidence="9" id="KW-0479">Metal-binding</keyword>
<dbReference type="Gene3D" id="3.30.70.120">
    <property type="match status" value="1"/>
</dbReference>
<dbReference type="HAMAP" id="MF_00079">
    <property type="entry name" value="HisG_Long"/>
    <property type="match status" value="1"/>
</dbReference>
<evidence type="ECO:0000256" key="6">
    <source>
        <dbReference type="ARBA" id="ARBA00022605"/>
    </source>
</evidence>
<dbReference type="InterPro" id="IPR020621">
    <property type="entry name" value="ATP-PRT_HisG_long"/>
</dbReference>
<evidence type="ECO:0000256" key="3">
    <source>
        <dbReference type="ARBA" id="ARBA00004667"/>
    </source>
</evidence>
<sequence length="391" mass="42468">MSILVKVLSYTCTQPLSSLGYFLKKCTTSDRHSTRSDLNARSRARRSTKIRAAINPPYDLGIESAAPDESSSDVWSPAVDPLGTDFSSNAVPAAMTGKDKNCVRFGFPKGSLQKSTEELFARAGLPVKVKDRNYFPTVDDDGLSLVLFRSQEIPRYVADNVLDAGICGRDWIVENGSDVIEVAELKYSKATSNPARWVVAVPEDSPVRTAEDLEGTMIASELVNTTQRFFLDRDIHGVKVEYSWGATEVKASLPGVGAIVDITETGSSLRANKLREVATILESTTRLIANKDAWEDPIKRARIEDLALLLQGAIDGKKKVGLKMNLPTASVPELSAQLPSEKSPTVSPLLDADYCAVEVVVDEGTAKDLIPVVRRMGATGIVTYPINLSIH</sequence>
<dbReference type="GeneID" id="9687304"/>
<dbReference type="GO" id="GO:0000287">
    <property type="term" value="F:magnesium ion binding"/>
    <property type="evidence" value="ECO:0007669"/>
    <property type="project" value="InterPro"/>
</dbReference>
<keyword evidence="17" id="KW-1185">Reference proteome</keyword>
<feature type="domain" description="Histidine biosynthesis HisG C-terminal" evidence="15">
    <location>
        <begin position="317"/>
        <end position="387"/>
    </location>
</feature>
<dbReference type="AlphaFoldDB" id="C1N2F4"/>
<dbReference type="OMA" id="NPARWVV"/>
<dbReference type="Proteomes" id="UP000001876">
    <property type="component" value="Unassembled WGS sequence"/>
</dbReference>
<dbReference type="GO" id="GO:0000105">
    <property type="term" value="P:L-histidine biosynthetic process"/>
    <property type="evidence" value="ECO:0007669"/>
    <property type="project" value="UniProtKB-UniPathway"/>
</dbReference>
<organism evidence="17">
    <name type="scientific">Micromonas pusilla (strain CCMP1545)</name>
    <name type="common">Picoplanktonic green alga</name>
    <dbReference type="NCBI Taxonomy" id="564608"/>
    <lineage>
        <taxon>Eukaryota</taxon>
        <taxon>Viridiplantae</taxon>
        <taxon>Chlorophyta</taxon>
        <taxon>Mamiellophyceae</taxon>
        <taxon>Mamiellales</taxon>
        <taxon>Mamiellaceae</taxon>
        <taxon>Micromonas</taxon>
    </lineage>
</organism>
<keyword evidence="11" id="KW-0067">ATP-binding</keyword>
<dbReference type="NCBIfam" id="TIGR03455">
    <property type="entry name" value="HisG_C-term"/>
    <property type="match status" value="1"/>
</dbReference>
<keyword evidence="8" id="KW-0808">Transferase</keyword>
<accession>C1N2F4</accession>
<evidence type="ECO:0000256" key="13">
    <source>
        <dbReference type="ARBA" id="ARBA00023102"/>
    </source>
</evidence>
<dbReference type="Pfam" id="PF01634">
    <property type="entry name" value="HisG"/>
    <property type="match status" value="1"/>
</dbReference>
<dbReference type="SUPFAM" id="SSF53850">
    <property type="entry name" value="Periplasmic binding protein-like II"/>
    <property type="match status" value="1"/>
</dbReference>
<keyword evidence="13" id="KW-0368">Histidine biosynthesis</keyword>
<reference evidence="16 17" key="1">
    <citation type="journal article" date="2009" name="Science">
        <title>Green evolution and dynamic adaptations revealed by genomes of the marine picoeukaryotes Micromonas.</title>
        <authorList>
            <person name="Worden A.Z."/>
            <person name="Lee J.H."/>
            <person name="Mock T."/>
            <person name="Rouze P."/>
            <person name="Simmons M.P."/>
            <person name="Aerts A.L."/>
            <person name="Allen A.E."/>
            <person name="Cuvelier M.L."/>
            <person name="Derelle E."/>
            <person name="Everett M.V."/>
            <person name="Foulon E."/>
            <person name="Grimwood J."/>
            <person name="Gundlach H."/>
            <person name="Henrissat B."/>
            <person name="Napoli C."/>
            <person name="McDonald S.M."/>
            <person name="Parker M.S."/>
            <person name="Rombauts S."/>
            <person name="Salamov A."/>
            <person name="Von Dassow P."/>
            <person name="Badger J.H."/>
            <person name="Coutinho P.M."/>
            <person name="Demir E."/>
            <person name="Dubchak I."/>
            <person name="Gentemann C."/>
            <person name="Eikrem W."/>
            <person name="Gready J.E."/>
            <person name="John U."/>
            <person name="Lanier W."/>
            <person name="Lindquist E.A."/>
            <person name="Lucas S."/>
            <person name="Mayer K.F."/>
            <person name="Moreau H."/>
            <person name="Not F."/>
            <person name="Otillar R."/>
            <person name="Panaud O."/>
            <person name="Pangilinan J."/>
            <person name="Paulsen I."/>
            <person name="Piegu B."/>
            <person name="Poliakov A."/>
            <person name="Robbens S."/>
            <person name="Schmutz J."/>
            <person name="Toulza E."/>
            <person name="Wyss T."/>
            <person name="Zelensky A."/>
            <person name="Zhou K."/>
            <person name="Armbrust E.V."/>
            <person name="Bhattacharya D."/>
            <person name="Goodenough U.W."/>
            <person name="Van de Peer Y."/>
            <person name="Grigoriev I.V."/>
        </authorList>
    </citation>
    <scope>NUCLEOTIDE SEQUENCE [LARGE SCALE GENOMIC DNA]</scope>
    <source>
        <strain evidence="16 17">CCMP1545</strain>
    </source>
</reference>
<evidence type="ECO:0000256" key="5">
    <source>
        <dbReference type="ARBA" id="ARBA00022490"/>
    </source>
</evidence>
<evidence type="ECO:0000313" key="16">
    <source>
        <dbReference type="EMBL" id="EEH53790.1"/>
    </source>
</evidence>
<comment type="subcellular location">
    <subcellularLocation>
        <location evidence="2">Cytoplasm</location>
    </subcellularLocation>
</comment>
<evidence type="ECO:0000256" key="7">
    <source>
        <dbReference type="ARBA" id="ARBA00022676"/>
    </source>
</evidence>
<dbReference type="Pfam" id="PF08029">
    <property type="entry name" value="HisG_C"/>
    <property type="match status" value="1"/>
</dbReference>
<gene>
    <name evidence="16" type="ORF">MICPUCDRAFT_51508</name>
</gene>
<dbReference type="InterPro" id="IPR013115">
    <property type="entry name" value="HisG_C"/>
</dbReference>
<dbReference type="SUPFAM" id="SSF54913">
    <property type="entry name" value="GlnB-like"/>
    <property type="match status" value="1"/>
</dbReference>